<dbReference type="Proteomes" id="UP000011135">
    <property type="component" value="Unassembled WGS sequence"/>
</dbReference>
<proteinExistence type="predicted"/>
<organism evidence="1 2">
    <name type="scientific">Fulvivirga imtechensis AK7</name>
    <dbReference type="NCBI Taxonomy" id="1237149"/>
    <lineage>
        <taxon>Bacteria</taxon>
        <taxon>Pseudomonadati</taxon>
        <taxon>Bacteroidota</taxon>
        <taxon>Cytophagia</taxon>
        <taxon>Cytophagales</taxon>
        <taxon>Fulvivirgaceae</taxon>
        <taxon>Fulvivirga</taxon>
    </lineage>
</organism>
<dbReference type="AlphaFoldDB" id="L8JNA3"/>
<dbReference type="EMBL" id="AMZN01000055">
    <property type="protein sequence ID" value="ELR70295.1"/>
    <property type="molecule type" value="Genomic_DNA"/>
</dbReference>
<protein>
    <recommendedName>
        <fullName evidence="3">DUF4435 domain-containing protein</fullName>
    </recommendedName>
</protein>
<dbReference type="eggNOG" id="ENOG5032QUC">
    <property type="taxonomic scope" value="Bacteria"/>
</dbReference>
<evidence type="ECO:0008006" key="3">
    <source>
        <dbReference type="Google" id="ProtNLM"/>
    </source>
</evidence>
<reference evidence="1 2" key="1">
    <citation type="submission" date="2012-12" db="EMBL/GenBank/DDBJ databases">
        <title>Genome assembly of Fulvivirga imtechensis AK7.</title>
        <authorList>
            <person name="Nupur N."/>
            <person name="Khatri I."/>
            <person name="Kumar R."/>
            <person name="Subramanian S."/>
            <person name="Pinnaka A."/>
        </authorList>
    </citation>
    <scope>NUCLEOTIDE SEQUENCE [LARGE SCALE GENOMIC DNA]</scope>
    <source>
        <strain evidence="1 2">AK7</strain>
    </source>
</reference>
<sequence length="191" mass="22147">MAELSFIVEGKSDKHFLKHFVQYHFGATIEDEDFIVVEGNIEKIHLVEQSIKSSSQAGKTNLLFFDADTDCYGTIDRIEEKRNEMSFEFDVFLFPNNHDSGNLETLLRGCINKDNDQLFECIDSYASCIDRLQLDNLQRFDEKAKFFVYVESFSVGGSGKGDKREYFEKQLWNLNSEGLKPLKEFLDIHLQ</sequence>
<accession>L8JNA3</accession>
<comment type="caution">
    <text evidence="1">The sequence shown here is derived from an EMBL/GenBank/DDBJ whole genome shotgun (WGS) entry which is preliminary data.</text>
</comment>
<evidence type="ECO:0000313" key="2">
    <source>
        <dbReference type="Proteomes" id="UP000011135"/>
    </source>
</evidence>
<name>L8JNA3_9BACT</name>
<keyword evidence="2" id="KW-1185">Reference proteome</keyword>
<dbReference type="RefSeq" id="WP_009581391.1">
    <property type="nucleotide sequence ID" value="NZ_AMZN01000055.1"/>
</dbReference>
<dbReference type="OrthoDB" id="980363at2"/>
<evidence type="ECO:0000313" key="1">
    <source>
        <dbReference type="EMBL" id="ELR70295.1"/>
    </source>
</evidence>
<gene>
    <name evidence="1" type="ORF">C900_03980</name>
</gene>
<dbReference type="InterPro" id="IPR024508">
    <property type="entry name" value="DUF3226"/>
</dbReference>
<dbReference type="Pfam" id="PF11536">
    <property type="entry name" value="DUF3226"/>
    <property type="match status" value="1"/>
</dbReference>
<dbReference type="STRING" id="1237149.C900_03980"/>